<comment type="caution">
    <text evidence="15">The sequence shown here is derived from an EMBL/GenBank/DDBJ whole genome shotgun (WGS) entry which is preliminary data.</text>
</comment>
<comment type="pathway">
    <text evidence="3 10">Protein modification; protein glycosylation.</text>
</comment>
<keyword evidence="16" id="KW-1185">Reference proteome</keyword>
<dbReference type="InterPro" id="IPR008814">
    <property type="entry name" value="Swp1"/>
</dbReference>
<feature type="domain" description="Ribophorin II N-terminal" evidence="11">
    <location>
        <begin position="26"/>
        <end position="302"/>
    </location>
</feature>
<dbReference type="Pfam" id="PF23860">
    <property type="entry name" value="Ribophorin_II_3rd"/>
    <property type="match status" value="1"/>
</dbReference>
<evidence type="ECO:0000256" key="2">
    <source>
        <dbReference type="ARBA" id="ARBA00004477"/>
    </source>
</evidence>
<dbReference type="InterPro" id="IPR055374">
    <property type="entry name" value="Ribophorin_II_3rd"/>
</dbReference>
<comment type="similarity">
    <text evidence="4 10">Belongs to the SWP1 family.</text>
</comment>
<evidence type="ECO:0000259" key="14">
    <source>
        <dbReference type="Pfam" id="PF25147"/>
    </source>
</evidence>
<evidence type="ECO:0000256" key="4">
    <source>
        <dbReference type="ARBA" id="ARBA00009038"/>
    </source>
</evidence>
<reference evidence="15 16" key="1">
    <citation type="submission" date="2024-01" db="EMBL/GenBank/DDBJ databases">
        <title>Genome assemblies of Stephania.</title>
        <authorList>
            <person name="Yang L."/>
        </authorList>
    </citation>
    <scope>NUCLEOTIDE SEQUENCE [LARGE SCALE GENOMIC DNA]</scope>
    <source>
        <strain evidence="15">QJT</strain>
        <tissue evidence="15">Leaf</tissue>
    </source>
</reference>
<gene>
    <name evidence="15" type="ORF">Sjap_006306</name>
</gene>
<dbReference type="InterPro" id="IPR055373">
    <property type="entry name" value="Ribophorin_II_N"/>
</dbReference>
<evidence type="ECO:0000313" key="16">
    <source>
        <dbReference type="Proteomes" id="UP001417504"/>
    </source>
</evidence>
<organism evidence="15 16">
    <name type="scientific">Stephania japonica</name>
    <dbReference type="NCBI Taxonomy" id="461633"/>
    <lineage>
        <taxon>Eukaryota</taxon>
        <taxon>Viridiplantae</taxon>
        <taxon>Streptophyta</taxon>
        <taxon>Embryophyta</taxon>
        <taxon>Tracheophyta</taxon>
        <taxon>Spermatophyta</taxon>
        <taxon>Magnoliopsida</taxon>
        <taxon>Ranunculales</taxon>
        <taxon>Menispermaceae</taxon>
        <taxon>Menispermoideae</taxon>
        <taxon>Cissampelideae</taxon>
        <taxon>Stephania</taxon>
    </lineage>
</organism>
<evidence type="ECO:0000256" key="10">
    <source>
        <dbReference type="RuleBase" id="RU366029"/>
    </source>
</evidence>
<comment type="subcellular location">
    <subcellularLocation>
        <location evidence="2 10">Endoplasmic reticulum membrane</location>
        <topology evidence="2 10">Multi-pass membrane protein</topology>
    </subcellularLocation>
</comment>
<dbReference type="PANTHER" id="PTHR12640:SF0">
    <property type="entry name" value="DOLICHYL-DIPHOSPHOOLIGOSACCHARIDE--PROTEIN GLYCOSYLTRANSFERASE SUBUNIT 2"/>
    <property type="match status" value="1"/>
</dbReference>
<evidence type="ECO:0000256" key="3">
    <source>
        <dbReference type="ARBA" id="ARBA00004922"/>
    </source>
</evidence>
<dbReference type="AlphaFoldDB" id="A0AAP0K746"/>
<feature type="signal peptide" evidence="10">
    <location>
        <begin position="1"/>
        <end position="19"/>
    </location>
</feature>
<evidence type="ECO:0000256" key="6">
    <source>
        <dbReference type="ARBA" id="ARBA00022729"/>
    </source>
</evidence>
<evidence type="ECO:0000313" key="15">
    <source>
        <dbReference type="EMBL" id="KAK9146403.1"/>
    </source>
</evidence>
<feature type="transmembrane region" description="Helical" evidence="10">
    <location>
        <begin position="593"/>
        <end position="615"/>
    </location>
</feature>
<proteinExistence type="inferred from homology"/>
<feature type="transmembrane region" description="Helical" evidence="10">
    <location>
        <begin position="653"/>
        <end position="670"/>
    </location>
</feature>
<dbReference type="PANTHER" id="PTHR12640">
    <property type="entry name" value="RIBOPHORIN II"/>
    <property type="match status" value="1"/>
</dbReference>
<keyword evidence="7 10" id="KW-0256">Endoplasmic reticulum</keyword>
<evidence type="ECO:0000259" key="13">
    <source>
        <dbReference type="Pfam" id="PF23861"/>
    </source>
</evidence>
<dbReference type="Pfam" id="PF05817">
    <property type="entry name" value="Ribophorin_II"/>
    <property type="match status" value="1"/>
</dbReference>
<evidence type="ECO:0000256" key="1">
    <source>
        <dbReference type="ARBA" id="ARBA00002791"/>
    </source>
</evidence>
<dbReference type="GO" id="GO:0008250">
    <property type="term" value="C:oligosaccharyltransferase complex"/>
    <property type="evidence" value="ECO:0007669"/>
    <property type="project" value="UniProtKB-UniRule"/>
</dbReference>
<feature type="domain" description="Ribophorin II second" evidence="13">
    <location>
        <begin position="310"/>
        <end position="416"/>
    </location>
</feature>
<dbReference type="EMBL" id="JBBNAE010000002">
    <property type="protein sequence ID" value="KAK9146403.1"/>
    <property type="molecule type" value="Genomic_DNA"/>
</dbReference>
<dbReference type="InterPro" id="IPR056790">
    <property type="entry name" value="Ribophorin_II_C"/>
</dbReference>
<dbReference type="Pfam" id="PF25147">
    <property type="entry name" value="Ribophorin_II_C"/>
    <property type="match status" value="1"/>
</dbReference>
<evidence type="ECO:0000256" key="8">
    <source>
        <dbReference type="ARBA" id="ARBA00022989"/>
    </source>
</evidence>
<evidence type="ECO:0000259" key="12">
    <source>
        <dbReference type="Pfam" id="PF23860"/>
    </source>
</evidence>
<keyword evidence="6 10" id="KW-0732">Signal</keyword>
<dbReference type="Proteomes" id="UP001417504">
    <property type="component" value="Unassembled WGS sequence"/>
</dbReference>
<feature type="transmembrane region" description="Helical" evidence="10">
    <location>
        <begin position="627"/>
        <end position="647"/>
    </location>
</feature>
<dbReference type="Pfam" id="PF23861">
    <property type="entry name" value="Ribophorin_II_2nd"/>
    <property type="match status" value="1"/>
</dbReference>
<dbReference type="GO" id="GO:0006487">
    <property type="term" value="P:protein N-linked glycosylation"/>
    <property type="evidence" value="ECO:0007669"/>
    <property type="project" value="UniProtKB-UniRule"/>
</dbReference>
<keyword evidence="5 10" id="KW-0812">Transmembrane</keyword>
<evidence type="ECO:0000256" key="7">
    <source>
        <dbReference type="ARBA" id="ARBA00022824"/>
    </source>
</evidence>
<keyword evidence="8 10" id="KW-1133">Transmembrane helix</keyword>
<protein>
    <recommendedName>
        <fullName evidence="10">Dolichyl-diphosphooligosaccharide--protein glycosyltransferase subunit 2</fullName>
    </recommendedName>
    <alternativeName>
        <fullName evidence="10">Ribophorin-2</fullName>
    </alternativeName>
</protein>
<comment type="function">
    <text evidence="1 10">Subunit of the oligosaccharyl transferase (OST) complex that catalyzes the initial transfer of a defined glycan (Glc(3)Man(9)GlcNAc(2) in eukaryotes) from the lipid carrier dolichol-pyrophosphate to an asparagine residue within an Asn-X-Ser/Thr consensus motif in nascent polypeptide chains, the first step in protein N-glycosylation. N-glycosylation occurs cotranslationally and the complex associates with the Sec61 complex at the channel-forming translocon complex that mediates protein translocation across the endoplasmic reticulum (ER). All subunits are required for a maximal enzyme activity.</text>
</comment>
<evidence type="ECO:0000259" key="11">
    <source>
        <dbReference type="Pfam" id="PF05817"/>
    </source>
</evidence>
<feature type="domain" description="Ribophorin II C-terminal" evidence="14">
    <location>
        <begin position="580"/>
        <end position="680"/>
    </location>
</feature>
<sequence length="688" mass="75284">MARNLGFLFLILSLTVCQAAIFEPVSDKHRSAALHLFRPVDGTFGSFEESYEALRTFEILGVKEFDISKSTCPLVLKTLEAFPPSSKDLFDALRVNHILRCEVEADIFEKIASKLQTSIKEASSLLDFYYGVQSLGLIKEQSPETNVQLSDASTSFHSIKSLSQSDGRWLFSFGSAESSTYAAGLALETLAGVISLASSELDQSMIGTVKSDIVKLFDSIERYDDGSLYFDDKLLDTHGHHGPLSTTSAVVRGVTSFSAVISGKLNLPGDKILGLARFFLGIGVPGNAKDLFTQIDSVACLEDNKVSIPLILSLPATVLSLTKKDQLKVKVNTVLGSSAPPLTVKLVQAFSSDNKIPVLENQELNADPESSDHSLDILSSNIDVGKYIFSFRVVLHDSENKKNYATGGQTQVPIFITGFINVDSSEIAILDSDLGSIETKQKLDLSGKTSLSLSANHLQKLSLHFELTTPHGNSFHPHQVFLKLSHESKVEHVFVVGKSGKHFKIILDFLGLVEKFYYLSGKYDLQLTVGDAAMENSFLIVLGHVELDLPQAPEKAPRPPPQLVDPSSIYRPKPEITHIFRATEKRPPQELSLAFSCLTVLPFFAFLIGLLRLGVNLKNFPSSALPATFALLFHCGIAAVLSLYLLFWLKLDLFTTLKALGFLGIFLLFVGHRTLSHLASTSTKLKSA</sequence>
<feature type="domain" description="Ribophorin II third" evidence="12">
    <location>
        <begin position="424"/>
        <end position="547"/>
    </location>
</feature>
<keyword evidence="9 10" id="KW-0472">Membrane</keyword>
<evidence type="ECO:0000256" key="9">
    <source>
        <dbReference type="ARBA" id="ARBA00023136"/>
    </source>
</evidence>
<dbReference type="InterPro" id="IPR055375">
    <property type="entry name" value="Ribophorin_II_2nd"/>
</dbReference>
<name>A0AAP0K746_9MAGN</name>
<comment type="subunit">
    <text evidence="10">Component of the oligosaccharyltransferase (OST) complex.</text>
</comment>
<feature type="chain" id="PRO_5042665318" description="Dolichyl-diphosphooligosaccharide--protein glycosyltransferase subunit 2" evidence="10">
    <location>
        <begin position="20"/>
        <end position="688"/>
    </location>
</feature>
<accession>A0AAP0K746</accession>
<evidence type="ECO:0000256" key="5">
    <source>
        <dbReference type="ARBA" id="ARBA00022692"/>
    </source>
</evidence>